<dbReference type="SUPFAM" id="SSF58104">
    <property type="entry name" value="Methyl-accepting chemotaxis protein (MCP) signaling domain"/>
    <property type="match status" value="1"/>
</dbReference>
<accession>A0A402CPW8</accession>
<dbReference type="AlphaFoldDB" id="A0A402CPW8"/>
<feature type="compositionally biased region" description="Low complexity" evidence="1">
    <location>
        <begin position="7"/>
        <end position="16"/>
    </location>
</feature>
<reference evidence="2 3" key="1">
    <citation type="journal article" date="2019" name="Int. J. Syst. Evol. Microbiol.">
        <title>Capsulimonas corticalis gen. nov., sp. nov., an aerobic capsulated bacterium, of a novel bacterial order, Capsulimonadales ord. nov., of the class Armatimonadia of the phylum Armatimonadetes.</title>
        <authorList>
            <person name="Li J."/>
            <person name="Kudo C."/>
            <person name="Tonouchi A."/>
        </authorList>
    </citation>
    <scope>NUCLEOTIDE SEQUENCE [LARGE SCALE GENOMIC DNA]</scope>
    <source>
        <strain evidence="2 3">AX-7</strain>
    </source>
</reference>
<evidence type="ECO:0000313" key="3">
    <source>
        <dbReference type="Proteomes" id="UP000287394"/>
    </source>
</evidence>
<dbReference type="GO" id="GO:0007165">
    <property type="term" value="P:signal transduction"/>
    <property type="evidence" value="ECO:0007669"/>
    <property type="project" value="InterPro"/>
</dbReference>
<dbReference type="OrthoDB" id="9814866at2"/>
<dbReference type="KEGG" id="ccot:CCAX7_49800"/>
<dbReference type="RefSeq" id="WP_119319386.1">
    <property type="nucleotide sequence ID" value="NZ_AP025739.1"/>
</dbReference>
<dbReference type="Gene3D" id="3.30.450.20">
    <property type="entry name" value="PAS domain"/>
    <property type="match status" value="1"/>
</dbReference>
<dbReference type="GO" id="GO:0016020">
    <property type="term" value="C:membrane"/>
    <property type="evidence" value="ECO:0007669"/>
    <property type="project" value="InterPro"/>
</dbReference>
<dbReference type="InterPro" id="IPR004089">
    <property type="entry name" value="MCPsignal_dom"/>
</dbReference>
<dbReference type="Proteomes" id="UP000287394">
    <property type="component" value="Chromosome"/>
</dbReference>
<evidence type="ECO:0000313" key="2">
    <source>
        <dbReference type="EMBL" id="BDI32929.1"/>
    </source>
</evidence>
<evidence type="ECO:0000256" key="1">
    <source>
        <dbReference type="SAM" id="MobiDB-lite"/>
    </source>
</evidence>
<gene>
    <name evidence="2" type="ORF">CCAX7_49800</name>
</gene>
<organism evidence="2 3">
    <name type="scientific">Capsulimonas corticalis</name>
    <dbReference type="NCBI Taxonomy" id="2219043"/>
    <lineage>
        <taxon>Bacteria</taxon>
        <taxon>Bacillati</taxon>
        <taxon>Armatimonadota</taxon>
        <taxon>Armatimonadia</taxon>
        <taxon>Capsulimonadales</taxon>
        <taxon>Capsulimonadaceae</taxon>
        <taxon>Capsulimonas</taxon>
    </lineage>
</organism>
<dbReference type="EMBL" id="AP025739">
    <property type="protein sequence ID" value="BDI32929.1"/>
    <property type="molecule type" value="Genomic_DNA"/>
</dbReference>
<sequence>MTPTIIASHHSSNAAESAEDASPERIADLADSLVGKMSRASTEISRINDRTRLLSLNAQIEAARAGGPTGAAFGVVASAMQDLSDKTSQVAGAMATETTEANKALRQIIQVLTTNVRGLRLSDLALTNIDLIDRNLYERSCDVRWWATDSSPVAALAEGTPEAARRCSQRLGVILKSYTVYYDLVVCDLNGRVIANGRPDLYQSVGADCSQDAWFRTALATRSGEEFGFQSVHASPLVKGERVLIYSCCVRANGDVGAAPIGVLGIIFHWDALAQTIVENTPMSAAEKSGTRVCIVDDAGLILADTQGRQLLDRLELPNSSKLAGENKGFTQMTLNGSDCCVGYAVSPGYETYATGWRSLIIQKLDAKTS</sequence>
<dbReference type="PROSITE" id="PS50111">
    <property type="entry name" value="CHEMOTAXIS_TRANSDUC_2"/>
    <property type="match status" value="1"/>
</dbReference>
<dbReference type="Pfam" id="PF00015">
    <property type="entry name" value="MCPsignal"/>
    <property type="match status" value="1"/>
</dbReference>
<feature type="region of interest" description="Disordered" evidence="1">
    <location>
        <begin position="1"/>
        <end position="23"/>
    </location>
</feature>
<protein>
    <submittedName>
        <fullName evidence="2">Methyl-accepting chemotaxis protein</fullName>
    </submittedName>
</protein>
<keyword evidence="3" id="KW-1185">Reference proteome</keyword>
<proteinExistence type="predicted"/>
<name>A0A402CPW8_9BACT</name>
<dbReference type="Gene3D" id="1.10.287.950">
    <property type="entry name" value="Methyl-accepting chemotaxis protein"/>
    <property type="match status" value="1"/>
</dbReference>